<accession>A0A926DGC6</accession>
<evidence type="ECO:0000259" key="1">
    <source>
        <dbReference type="Pfam" id="PF18978"/>
    </source>
</evidence>
<organism evidence="2 3">
    <name type="scientific">Guopingia tenuis</name>
    <dbReference type="NCBI Taxonomy" id="2763656"/>
    <lineage>
        <taxon>Bacteria</taxon>
        <taxon>Bacillati</taxon>
        <taxon>Bacillota</taxon>
        <taxon>Clostridia</taxon>
        <taxon>Christensenellales</taxon>
        <taxon>Christensenellaceae</taxon>
        <taxon>Guopingia</taxon>
    </lineage>
</organism>
<feature type="domain" description="DUF5714" evidence="1">
    <location>
        <begin position="58"/>
        <end position="231"/>
    </location>
</feature>
<proteinExistence type="predicted"/>
<keyword evidence="3" id="KW-1185">Reference proteome</keyword>
<dbReference type="Pfam" id="PF18978">
    <property type="entry name" value="DUF5714"/>
    <property type="match status" value="1"/>
</dbReference>
<dbReference type="GO" id="GO:0032259">
    <property type="term" value="P:methylation"/>
    <property type="evidence" value="ECO:0007669"/>
    <property type="project" value="UniProtKB-KW"/>
</dbReference>
<evidence type="ECO:0000313" key="3">
    <source>
        <dbReference type="Proteomes" id="UP000617951"/>
    </source>
</evidence>
<sequence>MSDRKSGCLICGKPLQYYETEREMTCVRCGKAFRSNVSCEESHYICDVCHAERGAEIILEYCQTSSGKDLIKMVQEMMEHPFIHMHGNEHHIMVGAALIAAYHNAGGKIDRRTALQEMKVRGSKYPGGSCGFWGCCGAAVSTGMFLSIVTGATPLSGKSWGLANRMTAQALEQIGKVGGPRCCKRNSFLAIQAAAEFVEKNLGVHMEMPKRIQCCFSSENRQCLKKGCPYYIDSDRPLVPCMQPKQK</sequence>
<evidence type="ECO:0000313" key="2">
    <source>
        <dbReference type="EMBL" id="MBC8538208.1"/>
    </source>
</evidence>
<gene>
    <name evidence="2" type="ORF">H8693_04600</name>
</gene>
<dbReference type="GO" id="GO:0008168">
    <property type="term" value="F:methyltransferase activity"/>
    <property type="evidence" value="ECO:0007669"/>
    <property type="project" value="UniProtKB-KW"/>
</dbReference>
<keyword evidence="2" id="KW-0489">Methyltransferase</keyword>
<protein>
    <submittedName>
        <fullName evidence="2">SAM-dependent methyltransferase</fullName>
    </submittedName>
</protein>
<reference evidence="2" key="1">
    <citation type="submission" date="2020-08" db="EMBL/GenBank/DDBJ databases">
        <title>Genome public.</title>
        <authorList>
            <person name="Liu C."/>
            <person name="Sun Q."/>
        </authorList>
    </citation>
    <scope>NUCLEOTIDE SEQUENCE</scope>
    <source>
        <strain evidence="2">NSJ-63</strain>
    </source>
</reference>
<dbReference type="InterPro" id="IPR043768">
    <property type="entry name" value="DUF5714"/>
</dbReference>
<dbReference type="RefSeq" id="WP_249279975.1">
    <property type="nucleotide sequence ID" value="NZ_JACRSS010000001.1"/>
</dbReference>
<name>A0A926DGC6_9FIRM</name>
<keyword evidence="2" id="KW-0808">Transferase</keyword>
<dbReference type="AlphaFoldDB" id="A0A926DGC6"/>
<comment type="caution">
    <text evidence="2">The sequence shown here is derived from an EMBL/GenBank/DDBJ whole genome shotgun (WGS) entry which is preliminary data.</text>
</comment>
<dbReference type="EMBL" id="JACRSS010000001">
    <property type="protein sequence ID" value="MBC8538208.1"/>
    <property type="molecule type" value="Genomic_DNA"/>
</dbReference>
<dbReference type="Proteomes" id="UP000617951">
    <property type="component" value="Unassembled WGS sequence"/>
</dbReference>